<dbReference type="RefSeq" id="WP_053400202.1">
    <property type="nucleotide sequence ID" value="NZ_JBBCZF010000001.1"/>
</dbReference>
<comment type="caution">
    <text evidence="1">The sequence shown here is derived from an EMBL/GenBank/DDBJ whole genome shotgun (WGS) entry which is preliminary data.</text>
</comment>
<evidence type="ECO:0000313" key="2">
    <source>
        <dbReference type="Proteomes" id="UP000037558"/>
    </source>
</evidence>
<dbReference type="GO" id="GO:0043937">
    <property type="term" value="P:regulation of sporulation"/>
    <property type="evidence" value="ECO:0007669"/>
    <property type="project" value="InterPro"/>
</dbReference>
<evidence type="ECO:0008006" key="3">
    <source>
        <dbReference type="Google" id="ProtNLM"/>
    </source>
</evidence>
<dbReference type="Gene3D" id="4.10.280.10">
    <property type="entry name" value="Helix-loop-helix DNA-binding domain"/>
    <property type="match status" value="1"/>
</dbReference>
<organism evidence="1 2">
    <name type="scientific">Priestia koreensis</name>
    <dbReference type="NCBI Taxonomy" id="284581"/>
    <lineage>
        <taxon>Bacteria</taxon>
        <taxon>Bacillati</taxon>
        <taxon>Bacillota</taxon>
        <taxon>Bacilli</taxon>
        <taxon>Bacillales</taxon>
        <taxon>Bacillaceae</taxon>
        <taxon>Priestia</taxon>
    </lineage>
</organism>
<protein>
    <recommendedName>
        <fullName evidence="3">Spo0E like sporulation regulatory protein</fullName>
    </recommendedName>
</protein>
<dbReference type="Pfam" id="PF09388">
    <property type="entry name" value="SpoOE-like"/>
    <property type="match status" value="1"/>
</dbReference>
<dbReference type="InterPro" id="IPR036638">
    <property type="entry name" value="HLH_DNA-bd_sf"/>
</dbReference>
<evidence type="ECO:0000313" key="1">
    <source>
        <dbReference type="EMBL" id="KOO48635.1"/>
    </source>
</evidence>
<keyword evidence="2" id="KW-1185">Reference proteome</keyword>
<dbReference type="InterPro" id="IPR018540">
    <property type="entry name" value="Spo0E-like"/>
</dbReference>
<dbReference type="InterPro" id="IPR037208">
    <property type="entry name" value="Spo0E-like_sf"/>
</dbReference>
<dbReference type="SUPFAM" id="SSF140500">
    <property type="entry name" value="BAS1536-like"/>
    <property type="match status" value="1"/>
</dbReference>
<proteinExistence type="predicted"/>
<accession>A0A0M0LC36</accession>
<dbReference type="Proteomes" id="UP000037558">
    <property type="component" value="Unassembled WGS sequence"/>
</dbReference>
<dbReference type="GO" id="GO:0046983">
    <property type="term" value="F:protein dimerization activity"/>
    <property type="evidence" value="ECO:0007669"/>
    <property type="project" value="InterPro"/>
</dbReference>
<dbReference type="AlphaFoldDB" id="A0A0M0LC36"/>
<dbReference type="EMBL" id="LILC01000004">
    <property type="protein sequence ID" value="KOO48635.1"/>
    <property type="molecule type" value="Genomic_DNA"/>
</dbReference>
<name>A0A0M0LC36_9BACI</name>
<reference evidence="2" key="1">
    <citation type="submission" date="2015-08" db="EMBL/GenBank/DDBJ databases">
        <title>Fjat-14210 dsm16467.</title>
        <authorList>
            <person name="Liu B."/>
            <person name="Wang J."/>
            <person name="Zhu Y."/>
            <person name="Liu G."/>
            <person name="Chen Q."/>
            <person name="Chen Z."/>
            <person name="Lan J."/>
            <person name="Che J."/>
            <person name="Ge C."/>
            <person name="Shi H."/>
            <person name="Pan Z."/>
            <person name="Liu X."/>
        </authorList>
    </citation>
    <scope>NUCLEOTIDE SEQUENCE [LARGE SCALE GENOMIC DNA]</scope>
    <source>
        <strain evidence="2">DSM 16467</strain>
    </source>
</reference>
<sequence>MKLENYQVVRGLEDSYCMSRRELVEKIEETREHMIRLGLEEGLVSNNTIVVSQILDQLLNKLDKISLEH</sequence>
<gene>
    <name evidence="1" type="ORF">AMD01_04425</name>
</gene>
<dbReference type="PATRIC" id="fig|284581.3.peg.1684"/>